<feature type="compositionally biased region" description="Low complexity" evidence="1">
    <location>
        <begin position="48"/>
        <end position="64"/>
    </location>
</feature>
<proteinExistence type="predicted"/>
<organism evidence="2 3">
    <name type="scientific">Citrullus colocynthis</name>
    <name type="common">colocynth</name>
    <dbReference type="NCBI Taxonomy" id="252529"/>
    <lineage>
        <taxon>Eukaryota</taxon>
        <taxon>Viridiplantae</taxon>
        <taxon>Streptophyta</taxon>
        <taxon>Embryophyta</taxon>
        <taxon>Tracheophyta</taxon>
        <taxon>Spermatophyta</taxon>
        <taxon>Magnoliopsida</taxon>
        <taxon>eudicotyledons</taxon>
        <taxon>Gunneridae</taxon>
        <taxon>Pentapetalae</taxon>
        <taxon>rosids</taxon>
        <taxon>fabids</taxon>
        <taxon>Cucurbitales</taxon>
        <taxon>Cucurbitaceae</taxon>
        <taxon>Benincaseae</taxon>
        <taxon>Citrullus</taxon>
    </lineage>
</organism>
<evidence type="ECO:0000313" key="3">
    <source>
        <dbReference type="Proteomes" id="UP001642487"/>
    </source>
</evidence>
<protein>
    <submittedName>
        <fullName evidence="2">Uncharacterized protein</fullName>
    </submittedName>
</protein>
<dbReference type="Proteomes" id="UP001642487">
    <property type="component" value="Chromosome 10"/>
</dbReference>
<reference evidence="2 3" key="1">
    <citation type="submission" date="2024-03" db="EMBL/GenBank/DDBJ databases">
        <authorList>
            <person name="Gkanogiannis A."/>
            <person name="Becerra Lopez-Lavalle L."/>
        </authorList>
    </citation>
    <scope>NUCLEOTIDE SEQUENCE [LARGE SCALE GENOMIC DNA]</scope>
</reference>
<name>A0ABP0XRU9_9ROSI</name>
<accession>A0ABP0XRU9</accession>
<evidence type="ECO:0000313" key="2">
    <source>
        <dbReference type="EMBL" id="CAK9310891.1"/>
    </source>
</evidence>
<feature type="compositionally biased region" description="Basic and acidic residues" evidence="1">
    <location>
        <begin position="9"/>
        <end position="22"/>
    </location>
</feature>
<gene>
    <name evidence="2" type="ORF">CITCOLO1_LOCUS2532</name>
</gene>
<evidence type="ECO:0000256" key="1">
    <source>
        <dbReference type="SAM" id="MobiDB-lite"/>
    </source>
</evidence>
<feature type="compositionally biased region" description="Basic and acidic residues" evidence="1">
    <location>
        <begin position="78"/>
        <end position="97"/>
    </location>
</feature>
<dbReference type="EMBL" id="OZ021744">
    <property type="protein sequence ID" value="CAK9310891.1"/>
    <property type="molecule type" value="Genomic_DNA"/>
</dbReference>
<feature type="region of interest" description="Disordered" evidence="1">
    <location>
        <begin position="1"/>
        <end position="116"/>
    </location>
</feature>
<keyword evidence="3" id="KW-1185">Reference proteome</keyword>
<sequence>MASLQCNKPADHEYSQHQQKHDQQHHHCFGGHVSDKIKGVFKGHHHGQAPPAVAPVHHSANASHCRPAGSKKKKEHHKNKEGGLFHKIKDAFSDHSSDSSSDSDNEGHKANHNKKY</sequence>